<dbReference type="EMBL" id="CAJEWN010001611">
    <property type="protein sequence ID" value="CAD2198803.1"/>
    <property type="molecule type" value="Genomic_DNA"/>
</dbReference>
<dbReference type="AlphaFoldDB" id="A0A6V7XHR4"/>
<evidence type="ECO:0000313" key="1">
    <source>
        <dbReference type="EMBL" id="CAD2198803.1"/>
    </source>
</evidence>
<organism evidence="1 2">
    <name type="scientific">Meloidogyne enterolobii</name>
    <name type="common">Root-knot nematode worm</name>
    <name type="synonym">Meloidogyne mayaguensis</name>
    <dbReference type="NCBI Taxonomy" id="390850"/>
    <lineage>
        <taxon>Eukaryota</taxon>
        <taxon>Metazoa</taxon>
        <taxon>Ecdysozoa</taxon>
        <taxon>Nematoda</taxon>
        <taxon>Chromadorea</taxon>
        <taxon>Rhabditida</taxon>
        <taxon>Tylenchina</taxon>
        <taxon>Tylenchomorpha</taxon>
        <taxon>Tylenchoidea</taxon>
        <taxon>Meloidogynidae</taxon>
        <taxon>Meloidogyninae</taxon>
        <taxon>Meloidogyne</taxon>
    </lineage>
</organism>
<proteinExistence type="predicted"/>
<dbReference type="Proteomes" id="UP000580250">
    <property type="component" value="Unassembled WGS sequence"/>
</dbReference>
<evidence type="ECO:0000313" key="2">
    <source>
        <dbReference type="Proteomes" id="UP000580250"/>
    </source>
</evidence>
<protein>
    <submittedName>
        <fullName evidence="1">Uncharacterized protein</fullName>
    </submittedName>
</protein>
<reference evidence="1 2" key="1">
    <citation type="submission" date="2020-08" db="EMBL/GenBank/DDBJ databases">
        <authorList>
            <person name="Koutsovoulos G."/>
            <person name="Danchin GJ E."/>
        </authorList>
    </citation>
    <scope>NUCLEOTIDE SEQUENCE [LARGE SCALE GENOMIC DNA]</scope>
</reference>
<sequence length="70" mass="8346">MPHDDKWKSFNDDLDTKEHAVDNKMLLLNWIEEIRFITFSQLLQTGELDSNFVKKIFQGYFILFSLYLSG</sequence>
<name>A0A6V7XHR4_MELEN</name>
<gene>
    <name evidence="1" type="ORF">MENT_LOCUS52158</name>
</gene>
<comment type="caution">
    <text evidence="1">The sequence shown here is derived from an EMBL/GenBank/DDBJ whole genome shotgun (WGS) entry which is preliminary data.</text>
</comment>
<accession>A0A6V7XHR4</accession>